<dbReference type="EMBL" id="JAAIII010000003">
    <property type="protein sequence ID" value="NMM94130.1"/>
    <property type="molecule type" value="Genomic_DNA"/>
</dbReference>
<gene>
    <name evidence="2" type="ORF">G1C95_1317</name>
</gene>
<evidence type="ECO:0000256" key="1">
    <source>
        <dbReference type="SAM" id="SignalP"/>
    </source>
</evidence>
<evidence type="ECO:0000313" key="2">
    <source>
        <dbReference type="EMBL" id="NMM94130.1"/>
    </source>
</evidence>
<dbReference type="InterPro" id="IPR038468">
    <property type="entry name" value="MmpS_C"/>
</dbReference>
<feature type="signal peptide" evidence="1">
    <location>
        <begin position="1"/>
        <end position="25"/>
    </location>
</feature>
<dbReference type="Gene3D" id="2.60.40.2880">
    <property type="entry name" value="MmpS1-5, C-terminal soluble domain"/>
    <property type="match status" value="1"/>
</dbReference>
<dbReference type="AlphaFoldDB" id="A0A7Y0EPM5"/>
<accession>A0A7Y0EPM5</accession>
<feature type="chain" id="PRO_5030564231" description="Lipoprotein" evidence="1">
    <location>
        <begin position="26"/>
        <end position="130"/>
    </location>
</feature>
<evidence type="ECO:0000313" key="3">
    <source>
        <dbReference type="Proteomes" id="UP000532194"/>
    </source>
</evidence>
<keyword evidence="1" id="KW-0732">Signal</keyword>
<comment type="caution">
    <text evidence="2">The sequence shown here is derived from an EMBL/GenBank/DDBJ whole genome shotgun (WGS) entry which is preliminary data.</text>
</comment>
<organism evidence="2 3">
    <name type="scientific">Bifidobacterium oedipodis</name>
    <dbReference type="NCBI Taxonomy" id="2675322"/>
    <lineage>
        <taxon>Bacteria</taxon>
        <taxon>Bacillati</taxon>
        <taxon>Actinomycetota</taxon>
        <taxon>Actinomycetes</taxon>
        <taxon>Bifidobacteriales</taxon>
        <taxon>Bifidobacteriaceae</taxon>
        <taxon>Bifidobacterium</taxon>
    </lineage>
</organism>
<name>A0A7Y0EPM5_9BIFI</name>
<dbReference type="Proteomes" id="UP000532194">
    <property type="component" value="Unassembled WGS sequence"/>
</dbReference>
<protein>
    <recommendedName>
        <fullName evidence="4">Lipoprotein</fullName>
    </recommendedName>
</protein>
<proteinExistence type="predicted"/>
<dbReference type="PROSITE" id="PS51257">
    <property type="entry name" value="PROKAR_LIPOPROTEIN"/>
    <property type="match status" value="1"/>
</dbReference>
<keyword evidence="3" id="KW-1185">Reference proteome</keyword>
<evidence type="ECO:0008006" key="4">
    <source>
        <dbReference type="Google" id="ProtNLM"/>
    </source>
</evidence>
<reference evidence="2 3" key="1">
    <citation type="submission" date="2020-02" db="EMBL/GenBank/DDBJ databases">
        <title>Characterization of phylogenetic diversity of novel bifidobacterial species isolated in Czech ZOOs.</title>
        <authorList>
            <person name="Lugli G.A."/>
            <person name="Vera N.B."/>
            <person name="Ventura M."/>
        </authorList>
    </citation>
    <scope>NUCLEOTIDE SEQUENCE [LARGE SCALE GENOMIC DNA]</scope>
    <source>
        <strain evidence="2 3">DSM 109957</strain>
    </source>
</reference>
<dbReference type="RefSeq" id="WP_169172154.1">
    <property type="nucleotide sequence ID" value="NZ_JAAIII010000003.1"/>
</dbReference>
<sequence>MRKKQIWFLCLCLAASALMSSCAGSSGQNDDVGAYLEFRAYVESGTVRIESQDETVLETQVKGDWLKVAPDDWLETDRPFTLTVERNSKGTENDVSCKIVFSGHTIDEQRVTGSEASVTCQYDTWRDAIH</sequence>